<sequence>MNILMKKTCTNLKNLVGTVFIRNAKRTPKMQTANTHLKNEANRIVWCDLEMTGLDIEKDQILEIACLVSDAELNVVAMGPDIVIRQPDHVLNAMGEWCSNHHGESGLTKASRESRISLKEAEDQVLNFITQHVPEKRCPLGGNSVYMDRLFLRKYMPRIDQYLHYRIIDVSSVKEIVKRWHPKEYSNIPEKKFSHRSMDDILESIDELRYYKNNIFKQ</sequence>
<dbReference type="InterPro" id="IPR022894">
    <property type="entry name" value="Oligoribonuclease"/>
</dbReference>
<dbReference type="FunFam" id="3.30.420.10:FF:000003">
    <property type="entry name" value="Oligoribonuclease"/>
    <property type="match status" value="1"/>
</dbReference>
<dbReference type="InterPro" id="IPR013520">
    <property type="entry name" value="Ribonucl_H"/>
</dbReference>
<comment type="caution">
    <text evidence="7">The sequence shown here is derived from an EMBL/GenBank/DDBJ whole genome shotgun (WGS) entry which is preliminary data.</text>
</comment>
<dbReference type="InterPro" id="IPR012337">
    <property type="entry name" value="RNaseH-like_sf"/>
</dbReference>
<dbReference type="GO" id="GO:0003676">
    <property type="term" value="F:nucleic acid binding"/>
    <property type="evidence" value="ECO:0007669"/>
    <property type="project" value="InterPro"/>
</dbReference>
<dbReference type="PANTHER" id="PTHR11046">
    <property type="entry name" value="OLIGORIBONUCLEASE, MITOCHONDRIAL"/>
    <property type="match status" value="1"/>
</dbReference>
<feature type="domain" description="Exonuclease" evidence="6">
    <location>
        <begin position="43"/>
        <end position="217"/>
    </location>
</feature>
<dbReference type="EMBL" id="CAVLEF010000280">
    <property type="protein sequence ID" value="CAK1555441.1"/>
    <property type="molecule type" value="Genomic_DNA"/>
</dbReference>
<evidence type="ECO:0000313" key="8">
    <source>
        <dbReference type="Proteomes" id="UP001497472"/>
    </source>
</evidence>
<dbReference type="Pfam" id="PF00929">
    <property type="entry name" value="RNase_T"/>
    <property type="match status" value="1"/>
</dbReference>
<name>A0AAV1K306_9NEOP</name>
<protein>
    <recommendedName>
        <fullName evidence="5">Probable oligoribonuclease</fullName>
    </recommendedName>
</protein>
<keyword evidence="8" id="KW-1185">Reference proteome</keyword>
<keyword evidence="2" id="KW-0540">Nuclease</keyword>
<dbReference type="GO" id="GO:0005739">
    <property type="term" value="C:mitochondrion"/>
    <property type="evidence" value="ECO:0007669"/>
    <property type="project" value="TreeGrafter"/>
</dbReference>
<keyword evidence="3" id="KW-0378">Hydrolase</keyword>
<comment type="similarity">
    <text evidence="1">Belongs to the oligoribonuclease family.</text>
</comment>
<gene>
    <name evidence="7" type="ORF">LNINA_LOCUS14258</name>
</gene>
<evidence type="ECO:0000259" key="6">
    <source>
        <dbReference type="SMART" id="SM00479"/>
    </source>
</evidence>
<evidence type="ECO:0000256" key="4">
    <source>
        <dbReference type="ARBA" id="ARBA00022839"/>
    </source>
</evidence>
<organism evidence="7 8">
    <name type="scientific">Leptosia nina</name>
    <dbReference type="NCBI Taxonomy" id="320188"/>
    <lineage>
        <taxon>Eukaryota</taxon>
        <taxon>Metazoa</taxon>
        <taxon>Ecdysozoa</taxon>
        <taxon>Arthropoda</taxon>
        <taxon>Hexapoda</taxon>
        <taxon>Insecta</taxon>
        <taxon>Pterygota</taxon>
        <taxon>Neoptera</taxon>
        <taxon>Endopterygota</taxon>
        <taxon>Lepidoptera</taxon>
        <taxon>Glossata</taxon>
        <taxon>Ditrysia</taxon>
        <taxon>Papilionoidea</taxon>
        <taxon>Pieridae</taxon>
        <taxon>Pierinae</taxon>
        <taxon>Leptosia</taxon>
    </lineage>
</organism>
<evidence type="ECO:0000313" key="7">
    <source>
        <dbReference type="EMBL" id="CAK1555441.1"/>
    </source>
</evidence>
<dbReference type="SUPFAM" id="SSF53098">
    <property type="entry name" value="Ribonuclease H-like"/>
    <property type="match status" value="1"/>
</dbReference>
<dbReference type="AlphaFoldDB" id="A0AAV1K306"/>
<evidence type="ECO:0000256" key="3">
    <source>
        <dbReference type="ARBA" id="ARBA00022801"/>
    </source>
</evidence>
<dbReference type="Proteomes" id="UP001497472">
    <property type="component" value="Unassembled WGS sequence"/>
</dbReference>
<dbReference type="PANTHER" id="PTHR11046:SF0">
    <property type="entry name" value="OLIGORIBONUCLEASE, MITOCHONDRIAL"/>
    <property type="match status" value="1"/>
</dbReference>
<dbReference type="SMART" id="SM00479">
    <property type="entry name" value="EXOIII"/>
    <property type="match status" value="1"/>
</dbReference>
<evidence type="ECO:0000256" key="2">
    <source>
        <dbReference type="ARBA" id="ARBA00022722"/>
    </source>
</evidence>
<evidence type="ECO:0000256" key="1">
    <source>
        <dbReference type="ARBA" id="ARBA00009921"/>
    </source>
</evidence>
<dbReference type="Gene3D" id="3.30.420.10">
    <property type="entry name" value="Ribonuclease H-like superfamily/Ribonuclease H"/>
    <property type="match status" value="1"/>
</dbReference>
<dbReference type="GO" id="GO:0000175">
    <property type="term" value="F:3'-5'-RNA exonuclease activity"/>
    <property type="evidence" value="ECO:0007669"/>
    <property type="project" value="InterPro"/>
</dbReference>
<reference evidence="7 8" key="1">
    <citation type="submission" date="2023-11" db="EMBL/GenBank/DDBJ databases">
        <authorList>
            <person name="Okamura Y."/>
        </authorList>
    </citation>
    <scope>NUCLEOTIDE SEQUENCE [LARGE SCALE GENOMIC DNA]</scope>
</reference>
<keyword evidence="4" id="KW-0269">Exonuclease</keyword>
<dbReference type="HAMAP" id="MF_00045">
    <property type="entry name" value="Oligoribonuclease"/>
    <property type="match status" value="1"/>
</dbReference>
<dbReference type="NCBIfam" id="NF003765">
    <property type="entry name" value="PRK05359.1"/>
    <property type="match status" value="1"/>
</dbReference>
<accession>A0AAV1K306</accession>
<dbReference type="CDD" id="cd06135">
    <property type="entry name" value="Orn"/>
    <property type="match status" value="1"/>
</dbReference>
<evidence type="ECO:0000256" key="5">
    <source>
        <dbReference type="ARBA" id="ARBA00072681"/>
    </source>
</evidence>
<proteinExistence type="inferred from homology"/>
<dbReference type="InterPro" id="IPR036397">
    <property type="entry name" value="RNaseH_sf"/>
</dbReference>